<keyword evidence="10 14" id="KW-0067">ATP-binding</keyword>
<evidence type="ECO:0000313" key="20">
    <source>
        <dbReference type="Proteomes" id="UP000215027"/>
    </source>
</evidence>
<dbReference type="GO" id="GO:0019877">
    <property type="term" value="P:diaminopimelate biosynthetic process"/>
    <property type="evidence" value="ECO:0007669"/>
    <property type="project" value="UniProtKB-KW"/>
</dbReference>
<dbReference type="FunFam" id="3.30.2130.10:FF:000001">
    <property type="entry name" value="Bifunctional aspartokinase/homoserine dehydrogenase"/>
    <property type="match status" value="1"/>
</dbReference>
<dbReference type="OrthoDB" id="9799110at2"/>
<comment type="similarity">
    <text evidence="5 15">Belongs to the aspartokinase family.</text>
</comment>
<dbReference type="NCBIfam" id="TIGR00657">
    <property type="entry name" value="asp_kinases"/>
    <property type="match status" value="1"/>
</dbReference>
<evidence type="ECO:0000256" key="13">
    <source>
        <dbReference type="ARBA" id="ARBA00047872"/>
    </source>
</evidence>
<dbReference type="InterPro" id="IPR018042">
    <property type="entry name" value="Aspartate_kinase_CS"/>
</dbReference>
<dbReference type="PROSITE" id="PS00324">
    <property type="entry name" value="ASPARTOKINASE"/>
    <property type="match status" value="1"/>
</dbReference>
<dbReference type="GO" id="GO:0005829">
    <property type="term" value="C:cytosol"/>
    <property type="evidence" value="ECO:0007669"/>
    <property type="project" value="TreeGrafter"/>
</dbReference>
<dbReference type="PIRSF" id="PIRSF000726">
    <property type="entry name" value="Asp_kin"/>
    <property type="match status" value="1"/>
</dbReference>
<feature type="domain" description="Aspartokinase ACT" evidence="18">
    <location>
        <begin position="408"/>
        <end position="466"/>
    </location>
</feature>
<feature type="binding site" evidence="14">
    <location>
        <begin position="236"/>
        <end position="237"/>
    </location>
    <ligand>
        <name>ATP</name>
        <dbReference type="ChEBI" id="CHEBI:30616"/>
    </ligand>
</feature>
<feature type="domain" description="Aspartate/glutamate/uridylate kinase" evidence="17">
    <location>
        <begin position="1"/>
        <end position="293"/>
    </location>
</feature>
<evidence type="ECO:0000256" key="10">
    <source>
        <dbReference type="ARBA" id="ARBA00022840"/>
    </source>
</evidence>
<dbReference type="UniPathway" id="UPA00034">
    <property type="reaction ID" value="UER00015"/>
</dbReference>
<keyword evidence="8 14" id="KW-0547">Nucleotide-binding</keyword>
<dbReference type="UniPathway" id="UPA00051">
    <property type="reaction ID" value="UER00462"/>
</dbReference>
<dbReference type="KEGG" id="pbf:CFX0092_A1139"/>
<dbReference type="CDD" id="cd04921">
    <property type="entry name" value="ACT_AKi-HSDH-ThrA-like_1"/>
    <property type="match status" value="1"/>
</dbReference>
<evidence type="ECO:0000313" key="19">
    <source>
        <dbReference type="EMBL" id="CUS03017.2"/>
    </source>
</evidence>
<feature type="binding site" evidence="14">
    <location>
        <position position="133"/>
    </location>
    <ligand>
        <name>substrate</name>
    </ligand>
</feature>
<dbReference type="GO" id="GO:0004072">
    <property type="term" value="F:aspartate kinase activity"/>
    <property type="evidence" value="ECO:0007669"/>
    <property type="project" value="UniProtKB-EC"/>
</dbReference>
<evidence type="ECO:0000256" key="1">
    <source>
        <dbReference type="ARBA" id="ARBA00003121"/>
    </source>
</evidence>
<evidence type="ECO:0000256" key="8">
    <source>
        <dbReference type="ARBA" id="ARBA00022741"/>
    </source>
</evidence>
<dbReference type="GO" id="GO:0009090">
    <property type="term" value="P:homoserine biosynthetic process"/>
    <property type="evidence" value="ECO:0007669"/>
    <property type="project" value="TreeGrafter"/>
</dbReference>
<evidence type="ECO:0000256" key="14">
    <source>
        <dbReference type="PIRSR" id="PIRSR000726-1"/>
    </source>
</evidence>
<evidence type="ECO:0000256" key="9">
    <source>
        <dbReference type="ARBA" id="ARBA00022777"/>
    </source>
</evidence>
<evidence type="ECO:0000256" key="15">
    <source>
        <dbReference type="RuleBase" id="RU003448"/>
    </source>
</evidence>
<dbReference type="GO" id="GO:0009088">
    <property type="term" value="P:threonine biosynthetic process"/>
    <property type="evidence" value="ECO:0007669"/>
    <property type="project" value="UniProtKB-UniPathway"/>
</dbReference>
<comment type="pathway">
    <text evidence="3 16">Amino-acid biosynthesis; L-methionine biosynthesis via de novo pathway; L-homoserine from L-aspartate: step 1/3.</text>
</comment>
<reference evidence="19" key="1">
    <citation type="submission" date="2016-01" db="EMBL/GenBank/DDBJ databases">
        <authorList>
            <person name="Mcilroy J.S."/>
            <person name="Karst M S."/>
            <person name="Albertsen M."/>
        </authorList>
    </citation>
    <scope>NUCLEOTIDE SEQUENCE</scope>
    <source>
        <strain evidence="19">Cfx-K</strain>
    </source>
</reference>
<dbReference type="InterPro" id="IPR001048">
    <property type="entry name" value="Asp/Glu/Uridylate_kinase"/>
</dbReference>
<dbReference type="InterPro" id="IPR036393">
    <property type="entry name" value="AceGlu_kinase-like_sf"/>
</dbReference>
<evidence type="ECO:0000259" key="17">
    <source>
        <dbReference type="Pfam" id="PF00696"/>
    </source>
</evidence>
<evidence type="ECO:0000256" key="7">
    <source>
        <dbReference type="ARBA" id="ARBA00022679"/>
    </source>
</evidence>
<sequence length="480" mass="50860">MTLVMKFGGTSVGSAAAMRETADLILQARDTWGDVVVIASAMGSKPVKVTDLLLQGADTAFAGDRETYPRLAGLLRDIHYEAIDGLLSPDGERQIILAEIERFVERFTSLCGAVSILGELTPRALDTISGMGEQMSVRILAAYLRELGYDSEAIDATELILTDSNFQNATPQTAGTRERTQARLLPLLDNDAIPVVTGFIGATADGVTTTLGRGGSDFSAAILGQALEADEVWIWTDVDGVMSADPRLVPGAVSIPTLSFREVSELAYYGAKVIHAKTMRPCVESGIPLRIKNTFNPTHPGTVIEEDAAPTNGALKAVTAIKGVSIINVDGKGMIGVPGIAARTFAAVARLDVSVLLITQASSEQSICFIVPESSAAAVIGSLQHTFADELRRRDIERIWSRDRIAILTIVGAGIQTTYGIAGRIFSALGDNRVNVMAIAQGSTECGISIVVAAEDVGRSVEHVHALIVNQGERDDIETG</sequence>
<dbReference type="SUPFAM" id="SSF53633">
    <property type="entry name" value="Carbamate kinase-like"/>
    <property type="match status" value="1"/>
</dbReference>
<protein>
    <recommendedName>
        <fullName evidence="15">Aspartokinase</fullName>
        <ecNumber evidence="15">2.7.2.4</ecNumber>
    </recommendedName>
</protein>
<name>A0A170PF73_9CHLR</name>
<dbReference type="EC" id="2.7.2.4" evidence="15"/>
<evidence type="ECO:0000259" key="18">
    <source>
        <dbReference type="Pfam" id="PF22468"/>
    </source>
</evidence>
<evidence type="ECO:0000256" key="11">
    <source>
        <dbReference type="ARBA" id="ARBA00022915"/>
    </source>
</evidence>
<keyword evidence="20" id="KW-1185">Reference proteome</keyword>
<dbReference type="InterPro" id="IPR045865">
    <property type="entry name" value="ACT-like_dom_sf"/>
</dbReference>
<evidence type="ECO:0000256" key="3">
    <source>
        <dbReference type="ARBA" id="ARBA00004986"/>
    </source>
</evidence>
<dbReference type="Pfam" id="PF22468">
    <property type="entry name" value="ACT_9"/>
    <property type="match status" value="2"/>
</dbReference>
<comment type="pathway">
    <text evidence="2 16">Amino-acid biosynthesis; L-lysine biosynthesis via DAP pathway; (S)-tetrahydrodipicolinate from L-aspartate: step 1/4.</text>
</comment>
<comment type="pathway">
    <text evidence="4 16">Amino-acid biosynthesis; L-threonine biosynthesis; L-threonine from L-aspartate: step 1/5.</text>
</comment>
<comment type="function">
    <text evidence="1">Catalyzes the phosphorylation of the beta-carboxyl group of aspartic acid with ATP to yield 4-phospho-L-aspartate, which is involved in the branched biosynthetic pathway leading to the biosynthesis of amino acids threonine, isoleucine and methionine.</text>
</comment>
<evidence type="ECO:0000256" key="12">
    <source>
        <dbReference type="ARBA" id="ARBA00023154"/>
    </source>
</evidence>
<accession>A0A170PF73</accession>
<evidence type="ECO:0000256" key="4">
    <source>
        <dbReference type="ARBA" id="ARBA00005139"/>
    </source>
</evidence>
<organism evidence="19 20">
    <name type="scientific">Candidatus Promineifilum breve</name>
    <dbReference type="NCBI Taxonomy" id="1806508"/>
    <lineage>
        <taxon>Bacteria</taxon>
        <taxon>Bacillati</taxon>
        <taxon>Chloroflexota</taxon>
        <taxon>Ardenticatenia</taxon>
        <taxon>Candidatus Promineifilales</taxon>
        <taxon>Candidatus Promineifilaceae</taxon>
        <taxon>Candidatus Promineifilum</taxon>
    </lineage>
</organism>
<dbReference type="SUPFAM" id="SSF55021">
    <property type="entry name" value="ACT-like"/>
    <property type="match status" value="2"/>
</dbReference>
<dbReference type="InterPro" id="IPR054352">
    <property type="entry name" value="ACT_Aspartokinase"/>
</dbReference>
<dbReference type="RefSeq" id="WP_095042563.1">
    <property type="nucleotide sequence ID" value="NZ_LN890655.1"/>
</dbReference>
<feature type="binding site" evidence="14">
    <location>
        <position position="247"/>
    </location>
    <ligand>
        <name>ATP</name>
        <dbReference type="ChEBI" id="CHEBI:30616"/>
    </ligand>
</feature>
<dbReference type="EMBL" id="LN890655">
    <property type="protein sequence ID" value="CUS03017.2"/>
    <property type="molecule type" value="Genomic_DNA"/>
</dbReference>
<keyword evidence="6 16" id="KW-0028">Amino-acid biosynthesis</keyword>
<evidence type="ECO:0000256" key="2">
    <source>
        <dbReference type="ARBA" id="ARBA00004766"/>
    </source>
</evidence>
<dbReference type="PANTHER" id="PTHR21499">
    <property type="entry name" value="ASPARTATE KINASE"/>
    <property type="match status" value="1"/>
</dbReference>
<keyword evidence="9 15" id="KW-0418">Kinase</keyword>
<comment type="catalytic activity">
    <reaction evidence="13 15">
        <text>L-aspartate + ATP = 4-phospho-L-aspartate + ADP</text>
        <dbReference type="Rhea" id="RHEA:23776"/>
        <dbReference type="ChEBI" id="CHEBI:29991"/>
        <dbReference type="ChEBI" id="CHEBI:30616"/>
        <dbReference type="ChEBI" id="CHEBI:57535"/>
        <dbReference type="ChEBI" id="CHEBI:456216"/>
        <dbReference type="EC" id="2.7.2.4"/>
    </reaction>
</comment>
<feature type="binding site" evidence="14">
    <location>
        <begin position="272"/>
        <end position="273"/>
    </location>
    <ligand>
        <name>ATP</name>
        <dbReference type="ChEBI" id="CHEBI:30616"/>
    </ligand>
</feature>
<feature type="domain" description="Aspartokinase ACT" evidence="18">
    <location>
        <begin position="327"/>
        <end position="387"/>
    </location>
</feature>
<dbReference type="Proteomes" id="UP000215027">
    <property type="component" value="Chromosome I"/>
</dbReference>
<dbReference type="Gene3D" id="3.30.2130.10">
    <property type="entry name" value="VC0802-like"/>
    <property type="match status" value="1"/>
</dbReference>
<keyword evidence="11" id="KW-0220">Diaminopimelate biosynthesis</keyword>
<dbReference type="InterPro" id="IPR005260">
    <property type="entry name" value="Asp_kin_monofn"/>
</dbReference>
<evidence type="ECO:0000256" key="5">
    <source>
        <dbReference type="ARBA" id="ARBA00010122"/>
    </source>
</evidence>
<dbReference type="AlphaFoldDB" id="A0A170PF73"/>
<dbReference type="InterPro" id="IPR001341">
    <property type="entry name" value="Asp_kinase"/>
</dbReference>
<dbReference type="PANTHER" id="PTHR21499:SF3">
    <property type="entry name" value="ASPARTOKINASE"/>
    <property type="match status" value="1"/>
</dbReference>
<dbReference type="GO" id="GO:0005524">
    <property type="term" value="F:ATP binding"/>
    <property type="evidence" value="ECO:0007669"/>
    <property type="project" value="UniProtKB-KW"/>
</dbReference>
<evidence type="ECO:0000256" key="16">
    <source>
        <dbReference type="RuleBase" id="RU004249"/>
    </source>
</evidence>
<dbReference type="Gene3D" id="3.40.1160.10">
    <property type="entry name" value="Acetylglutamate kinase-like"/>
    <property type="match status" value="1"/>
</dbReference>
<dbReference type="Pfam" id="PF00696">
    <property type="entry name" value="AA_kinase"/>
    <property type="match status" value="1"/>
</dbReference>
<dbReference type="UniPathway" id="UPA00050">
    <property type="reaction ID" value="UER00461"/>
</dbReference>
<evidence type="ECO:0000256" key="6">
    <source>
        <dbReference type="ARBA" id="ARBA00022605"/>
    </source>
</evidence>
<gene>
    <name evidence="19" type="ORF">CFX0092_A1139</name>
</gene>
<keyword evidence="12" id="KW-0457">Lysine biosynthesis</keyword>
<proteinExistence type="inferred from homology"/>
<dbReference type="GO" id="GO:0009089">
    <property type="term" value="P:lysine biosynthetic process via diaminopimelate"/>
    <property type="evidence" value="ECO:0007669"/>
    <property type="project" value="UniProtKB-UniPathway"/>
</dbReference>
<keyword evidence="7 15" id="KW-0808">Transferase</keyword>